<dbReference type="AlphaFoldDB" id="A0A0S7BR53"/>
<reference evidence="1" key="1">
    <citation type="journal article" date="2015" name="Genome Announc.">
        <title>Draft Genome Sequence of Anaerolineae Strain TC1, a Novel Isolate from a Methanogenic Wastewater Treatment System.</title>
        <authorList>
            <person name="Matsuura N."/>
            <person name="Tourlousse D.M."/>
            <person name="Sun L."/>
            <person name="Toyonaga M."/>
            <person name="Kuroda K."/>
            <person name="Ohashi A."/>
            <person name="Cruz R."/>
            <person name="Yamaguchi T."/>
            <person name="Sekiguchi Y."/>
        </authorList>
    </citation>
    <scope>NUCLEOTIDE SEQUENCE [LARGE SCALE GENOMIC DNA]</scope>
    <source>
        <strain evidence="1">TC1</strain>
    </source>
</reference>
<gene>
    <name evidence="1" type="ORF">ATC1_13755</name>
</gene>
<dbReference type="EMBL" id="DF968181">
    <property type="protein sequence ID" value="GAP40775.1"/>
    <property type="molecule type" value="Genomic_DNA"/>
</dbReference>
<evidence type="ECO:0000313" key="1">
    <source>
        <dbReference type="EMBL" id="GAP40775.1"/>
    </source>
</evidence>
<keyword evidence="2" id="KW-1185">Reference proteome</keyword>
<organism evidence="1">
    <name type="scientific">Flexilinea flocculi</name>
    <dbReference type="NCBI Taxonomy" id="1678840"/>
    <lineage>
        <taxon>Bacteria</taxon>
        <taxon>Bacillati</taxon>
        <taxon>Chloroflexota</taxon>
        <taxon>Anaerolineae</taxon>
        <taxon>Anaerolineales</taxon>
        <taxon>Anaerolineaceae</taxon>
        <taxon>Flexilinea</taxon>
    </lineage>
</organism>
<dbReference type="RefSeq" id="WP_062280643.1">
    <property type="nucleotide sequence ID" value="NZ_DF968181.1"/>
</dbReference>
<name>A0A0S7BR53_9CHLR</name>
<dbReference type="Proteomes" id="UP000053370">
    <property type="component" value="Unassembled WGS sequence"/>
</dbReference>
<protein>
    <submittedName>
        <fullName evidence="1">Uncharacterized protein</fullName>
    </submittedName>
</protein>
<evidence type="ECO:0000313" key="2">
    <source>
        <dbReference type="Proteomes" id="UP000053370"/>
    </source>
</evidence>
<proteinExistence type="predicted"/>
<accession>A0A0S7BR53</accession>
<sequence>MLFIMIFIGIFEFGGRQHLLMRDMINNKTDNERVELEKMIFGNKEENVSGGIIIGVNYE</sequence>